<dbReference type="Gene3D" id="3.30.10.10">
    <property type="entry name" value="Trypsin Inhibitor V, subunit A"/>
    <property type="match status" value="1"/>
</dbReference>
<feature type="signal peptide" evidence="1">
    <location>
        <begin position="1"/>
        <end position="26"/>
    </location>
</feature>
<dbReference type="HOGENOM" id="CLU_123717_3_1_5"/>
<dbReference type="AlphaFoldDB" id="B6JGY6"/>
<reference evidence="2 3" key="1">
    <citation type="journal article" date="2011" name="J. Bacteriol.">
        <title>Complete genome sequences of the chemolithoautotrophic Oligotropha carboxidovorans strains OM4 and OM5.</title>
        <authorList>
            <person name="Volland S."/>
            <person name="Rachinger M."/>
            <person name="Strittmatter A."/>
            <person name="Daniel R."/>
            <person name="Gottschalk G."/>
            <person name="Meyer O."/>
        </authorList>
    </citation>
    <scope>NUCLEOTIDE SEQUENCE [LARGE SCALE GENOMIC DNA]</scope>
    <source>
        <strain evidence="3">ATCC 49405 / DSM 1227 / KCTC 32145 / OM5</strain>
    </source>
</reference>
<name>B6JGY6_AFIC5</name>
<keyword evidence="3" id="KW-1185">Reference proteome</keyword>
<dbReference type="PATRIC" id="fig|504832.7.peg.1392"/>
<gene>
    <name evidence="2" type="ordered locus">OCA5_c13100</name>
</gene>
<dbReference type="RefSeq" id="WP_012563901.1">
    <property type="nucleotide sequence ID" value="NC_011386.1"/>
</dbReference>
<evidence type="ECO:0008006" key="4">
    <source>
        <dbReference type="Google" id="ProtNLM"/>
    </source>
</evidence>
<dbReference type="Pfam" id="PF11720">
    <property type="entry name" value="Inhibitor_I78"/>
    <property type="match status" value="1"/>
</dbReference>
<protein>
    <recommendedName>
        <fullName evidence="4">Peptidase inhibitor I78 family protein</fullName>
    </recommendedName>
</protein>
<dbReference type="KEGG" id="ocg:OCA5_c13100"/>
<evidence type="ECO:0000256" key="1">
    <source>
        <dbReference type="SAM" id="SignalP"/>
    </source>
</evidence>
<sequence>MMHARYLAGLAAALIIAATCHTEAQAAGVRVGICKTSAAAALTGKNRISDRRAKRLTGATIVRQIRPGQGVTMDYRRERVTIETNPRTGKIVRAFCG</sequence>
<evidence type="ECO:0000313" key="3">
    <source>
        <dbReference type="Proteomes" id="UP000007730"/>
    </source>
</evidence>
<dbReference type="EMBL" id="CP002826">
    <property type="protein sequence ID" value="AEI06026.1"/>
    <property type="molecule type" value="Genomic_DNA"/>
</dbReference>
<dbReference type="Proteomes" id="UP000007730">
    <property type="component" value="Chromosome"/>
</dbReference>
<accession>B6JGY6</accession>
<dbReference type="KEGG" id="oca:OCAR_6764"/>
<feature type="chain" id="PRO_5002844699" description="Peptidase inhibitor I78 family protein" evidence="1">
    <location>
        <begin position="27"/>
        <end position="97"/>
    </location>
</feature>
<evidence type="ECO:0000313" key="2">
    <source>
        <dbReference type="EMBL" id="AEI06026.1"/>
    </source>
</evidence>
<dbReference type="InterPro" id="IPR021719">
    <property type="entry name" value="Prot_inh_I78"/>
</dbReference>
<proteinExistence type="predicted"/>
<dbReference type="eggNOG" id="COG3042">
    <property type="taxonomic scope" value="Bacteria"/>
</dbReference>
<organism evidence="2 3">
    <name type="scientific">Afipia carboxidovorans (strain ATCC 49405 / DSM 1227 / KCTC 32145 / OM5)</name>
    <name type="common">Oligotropha carboxidovorans</name>
    <dbReference type="NCBI Taxonomy" id="504832"/>
    <lineage>
        <taxon>Bacteria</taxon>
        <taxon>Pseudomonadati</taxon>
        <taxon>Pseudomonadota</taxon>
        <taxon>Alphaproteobacteria</taxon>
        <taxon>Hyphomicrobiales</taxon>
        <taxon>Nitrobacteraceae</taxon>
        <taxon>Afipia</taxon>
    </lineage>
</organism>
<dbReference type="OrthoDB" id="8724542at2"/>
<keyword evidence="1" id="KW-0732">Signal</keyword>